<organism evidence="2 3">
    <name type="scientific">Herbaspirillum robiniae</name>
    <dbReference type="NCBI Taxonomy" id="2014887"/>
    <lineage>
        <taxon>Bacteria</taxon>
        <taxon>Pseudomonadati</taxon>
        <taxon>Pseudomonadota</taxon>
        <taxon>Betaproteobacteria</taxon>
        <taxon>Burkholderiales</taxon>
        <taxon>Oxalobacteraceae</taxon>
        <taxon>Herbaspirillum</taxon>
    </lineage>
</organism>
<dbReference type="Pfam" id="PF11340">
    <property type="entry name" value="DUF3142"/>
    <property type="match status" value="1"/>
</dbReference>
<dbReference type="AlphaFoldDB" id="A0A246WMW2"/>
<dbReference type="InterPro" id="IPR021488">
    <property type="entry name" value="DUF3142"/>
</dbReference>
<dbReference type="EMBL" id="NJGU01000010">
    <property type="protein sequence ID" value="OWY27598.1"/>
    <property type="molecule type" value="Genomic_DNA"/>
</dbReference>
<evidence type="ECO:0000313" key="3">
    <source>
        <dbReference type="Proteomes" id="UP000197596"/>
    </source>
</evidence>
<proteinExistence type="predicted"/>
<evidence type="ECO:0000256" key="1">
    <source>
        <dbReference type="SAM" id="SignalP"/>
    </source>
</evidence>
<dbReference type="Proteomes" id="UP000197596">
    <property type="component" value="Unassembled WGS sequence"/>
</dbReference>
<evidence type="ECO:0000313" key="2">
    <source>
        <dbReference type="EMBL" id="OWY27598.1"/>
    </source>
</evidence>
<accession>A0A246WMW2</accession>
<reference evidence="2 3" key="1">
    <citation type="submission" date="2017-06" db="EMBL/GenBank/DDBJ databases">
        <title>Herbaspirillum phytohormonus sp. nov., isolated from the root nodule of Robinia pseudoacacia in lead-zinc mine.</title>
        <authorList>
            <person name="Fan M."/>
            <person name="Lin Y."/>
        </authorList>
    </citation>
    <scope>NUCLEOTIDE SEQUENCE [LARGE SCALE GENOMIC DNA]</scope>
    <source>
        <strain evidence="2 3">HZ10</strain>
    </source>
</reference>
<comment type="caution">
    <text evidence="2">The sequence shown here is derived from an EMBL/GenBank/DDBJ whole genome shotgun (WGS) entry which is preliminary data.</text>
</comment>
<evidence type="ECO:0008006" key="4">
    <source>
        <dbReference type="Google" id="ProtNLM"/>
    </source>
</evidence>
<feature type="chain" id="PRO_5012038071" description="DUF3142 domain-containing protein" evidence="1">
    <location>
        <begin position="35"/>
        <end position="425"/>
    </location>
</feature>
<gene>
    <name evidence="2" type="ORF">CEJ42_18735</name>
</gene>
<feature type="signal peptide" evidence="1">
    <location>
        <begin position="1"/>
        <end position="34"/>
    </location>
</feature>
<sequence>MFHLLHARFFAAPRPARRRLRLAVFALACLALLAACSRDPQPRSMLPQDVYIWQRQWTPALRAALAASNAQVARWHVLAAELGASGRWIDVAPDEAALSASGKPLLMTVRINGQLARFDAAAVEQHILQLMDDWRRRGLAPAALEIDYDCATARLPEYTAFLARLKPRLGGAALAITALPTWLASPRLDALLAAADEATLQVHAVMDPRQGLFDPQRAQAWMEQFAQHTRRPWHVALPAYGSRVVWDGNGGIAAVESERPVLAGGIASELVAQPRQLAQFAAALEQRQPAGLAGIAWFRLPTGDDRRAWSLSTWLAVLARHPLREGLEVRLASAQGGDALREIMLDNPGNADAPLPPRIRIASACPGEMAGDGINGYTMESDGRGRYLRLTQNGLLRAGARRNIGWLRCPDGTASQDGIALQIGS</sequence>
<protein>
    <recommendedName>
        <fullName evidence="4">DUF3142 domain-containing protein</fullName>
    </recommendedName>
</protein>
<keyword evidence="1" id="KW-0732">Signal</keyword>
<name>A0A246WMW2_9BURK</name>
<dbReference type="RefSeq" id="WP_088752108.1">
    <property type="nucleotide sequence ID" value="NZ_NJGU01000010.1"/>
</dbReference>